<dbReference type="PANTHER" id="PTHR43297">
    <property type="entry name" value="OLIGOPEPTIDE TRANSPORT ATP-BINDING PROTEIN APPD"/>
    <property type="match status" value="1"/>
</dbReference>
<dbReference type="InterPro" id="IPR003593">
    <property type="entry name" value="AAA+_ATPase"/>
</dbReference>
<dbReference type="GO" id="GO:0055085">
    <property type="term" value="P:transmembrane transport"/>
    <property type="evidence" value="ECO:0007669"/>
    <property type="project" value="InterPro"/>
</dbReference>
<keyword evidence="5" id="KW-1003">Cell membrane</keyword>
<dbReference type="CDD" id="cd06261">
    <property type="entry name" value="TM_PBP2"/>
    <property type="match status" value="1"/>
</dbReference>
<dbReference type="InterPro" id="IPR000515">
    <property type="entry name" value="MetI-like"/>
</dbReference>
<dbReference type="PANTHER" id="PTHR43297:SF2">
    <property type="entry name" value="DIPEPTIDE TRANSPORT ATP-BINDING PROTEIN DPPD"/>
    <property type="match status" value="1"/>
</dbReference>
<dbReference type="AlphaFoldDB" id="A0A5S4G071"/>
<evidence type="ECO:0000256" key="12">
    <source>
        <dbReference type="SAM" id="MobiDB-lite"/>
    </source>
</evidence>
<keyword evidence="8 15" id="KW-0067">ATP-binding</keyword>
<dbReference type="PROSITE" id="PS00211">
    <property type="entry name" value="ABC_TRANSPORTER_1"/>
    <property type="match status" value="1"/>
</dbReference>
<dbReference type="PROSITE" id="PS50928">
    <property type="entry name" value="ABC_TM1"/>
    <property type="match status" value="1"/>
</dbReference>
<dbReference type="OrthoDB" id="9809030at2"/>
<evidence type="ECO:0000256" key="11">
    <source>
        <dbReference type="RuleBase" id="RU363032"/>
    </source>
</evidence>
<evidence type="ECO:0000313" key="15">
    <source>
        <dbReference type="EMBL" id="TMR26373.1"/>
    </source>
</evidence>
<keyword evidence="9 11" id="KW-1133">Transmembrane helix</keyword>
<evidence type="ECO:0000256" key="7">
    <source>
        <dbReference type="ARBA" id="ARBA00022741"/>
    </source>
</evidence>
<evidence type="ECO:0000256" key="10">
    <source>
        <dbReference type="ARBA" id="ARBA00023136"/>
    </source>
</evidence>
<keyword evidence="6 11" id="KW-0812">Transmembrane</keyword>
<dbReference type="GO" id="GO:0016887">
    <property type="term" value="F:ATP hydrolysis activity"/>
    <property type="evidence" value="ECO:0007669"/>
    <property type="project" value="InterPro"/>
</dbReference>
<organism evidence="15 16">
    <name type="scientific">Nonomuraea zeae</name>
    <dbReference type="NCBI Taxonomy" id="1642303"/>
    <lineage>
        <taxon>Bacteria</taxon>
        <taxon>Bacillati</taxon>
        <taxon>Actinomycetota</taxon>
        <taxon>Actinomycetes</taxon>
        <taxon>Streptosporangiales</taxon>
        <taxon>Streptosporangiaceae</taxon>
        <taxon>Nonomuraea</taxon>
    </lineage>
</organism>
<name>A0A5S4G071_9ACTN</name>
<dbReference type="InterPro" id="IPR017871">
    <property type="entry name" value="ABC_transporter-like_CS"/>
</dbReference>
<keyword evidence="4 11" id="KW-0813">Transport</keyword>
<evidence type="ECO:0000256" key="6">
    <source>
        <dbReference type="ARBA" id="ARBA00022692"/>
    </source>
</evidence>
<comment type="similarity">
    <text evidence="3">Belongs to the ABC transporter superfamily.</text>
</comment>
<dbReference type="Gene3D" id="1.10.3720.10">
    <property type="entry name" value="MetI-like"/>
    <property type="match status" value="1"/>
</dbReference>
<dbReference type="SUPFAM" id="SSF161098">
    <property type="entry name" value="MetI-like"/>
    <property type="match status" value="1"/>
</dbReference>
<feature type="domain" description="ABC transporter" evidence="13">
    <location>
        <begin position="292"/>
        <end position="535"/>
    </location>
</feature>
<feature type="transmembrane region" description="Helical" evidence="11">
    <location>
        <begin position="150"/>
        <end position="170"/>
    </location>
</feature>
<keyword evidence="10 11" id="KW-0472">Membrane</keyword>
<dbReference type="InterPro" id="IPR035906">
    <property type="entry name" value="MetI-like_sf"/>
</dbReference>
<comment type="similarity">
    <text evidence="11">Belongs to the binding-protein-dependent transport system permease family.</text>
</comment>
<dbReference type="NCBIfam" id="TIGR01727">
    <property type="entry name" value="oligo_HPY"/>
    <property type="match status" value="1"/>
</dbReference>
<evidence type="ECO:0000256" key="2">
    <source>
        <dbReference type="ARBA" id="ARBA00004202"/>
    </source>
</evidence>
<feature type="transmembrane region" description="Helical" evidence="11">
    <location>
        <begin position="109"/>
        <end position="130"/>
    </location>
</feature>
<dbReference type="Pfam" id="PF00005">
    <property type="entry name" value="ABC_tran"/>
    <property type="match status" value="1"/>
</dbReference>
<evidence type="ECO:0000256" key="5">
    <source>
        <dbReference type="ARBA" id="ARBA00022475"/>
    </source>
</evidence>
<dbReference type="InterPro" id="IPR027417">
    <property type="entry name" value="P-loop_NTPase"/>
</dbReference>
<evidence type="ECO:0000256" key="4">
    <source>
        <dbReference type="ARBA" id="ARBA00022448"/>
    </source>
</evidence>
<sequence length="601" mass="61203">MSVRWSGPAVAGAAIVTLMAALAVAGPLVWGEAAERIDAAAILQGASAQHPLGTDSLGRDLLARVLVAGRYSLALAMAATLIGAVTGTVLGALPSVLPRRAAAVASGTVNALVAFPGLLLAMFTAVVTGLGARGAVLGIGAAIAPGFARLTRTLAAAVTGADYVAAARLLGVPRHRILTRHVLPNIAEPLILHLAQALGGALLGLAGLSFLGLGVQPPSFDWGRLLFDGFPRIYVTPEVALGPAAAIALAGIGFNLLGDALARAAARRPAPRQEAAGPAVAAPGEPDPGAVLEIKDLTITFPGGATPVRELSLTVAPGEIVGLVGESGSGKSLTAAAIGGLVPYPGTVTYGRLHLSGQDVATLSAKEFGTALAMVFQDPLAALNPALKVGGQLAEVAIVHEGASRAEARRRAVDRLGHVHLPEPERRAAQHPHELSGGMRQRAVIAMGLMGTPRLIVADEPTTALDVTVQRQILRLLREAVAETGAATLFISHDIAVVGGLCDRVVVMYAGRVVEELAADRLATGAAHPYTKALIASLPDLDTDRSRPLTGIPGTQPPPTESGPGCAFAPRCSSATERCAAERPELVAHGPGQRVACWEVS</sequence>
<dbReference type="GO" id="GO:0005886">
    <property type="term" value="C:plasma membrane"/>
    <property type="evidence" value="ECO:0007669"/>
    <property type="project" value="UniProtKB-SubCell"/>
</dbReference>
<dbReference type="RefSeq" id="WP_138695551.1">
    <property type="nucleotide sequence ID" value="NZ_JBHSAZ010000030.1"/>
</dbReference>
<keyword evidence="7" id="KW-0547">Nucleotide-binding</keyword>
<dbReference type="FunFam" id="3.40.50.300:FF:000016">
    <property type="entry name" value="Oligopeptide ABC transporter ATP-binding component"/>
    <property type="match status" value="1"/>
</dbReference>
<dbReference type="EMBL" id="VCKX01000200">
    <property type="protein sequence ID" value="TMR26373.1"/>
    <property type="molecule type" value="Genomic_DNA"/>
</dbReference>
<dbReference type="Proteomes" id="UP000306628">
    <property type="component" value="Unassembled WGS sequence"/>
</dbReference>
<feature type="domain" description="ABC transmembrane type-1" evidence="14">
    <location>
        <begin position="69"/>
        <end position="258"/>
    </location>
</feature>
<dbReference type="PROSITE" id="PS50893">
    <property type="entry name" value="ABC_TRANSPORTER_2"/>
    <property type="match status" value="1"/>
</dbReference>
<comment type="subcellular location">
    <subcellularLocation>
        <location evidence="11">Cell membrane</location>
        <topology evidence="11">Multi-pass membrane protein</topology>
    </subcellularLocation>
    <subcellularLocation>
        <location evidence="2">Cell membrane</location>
        <topology evidence="2">Peripheral membrane protein</topology>
    </subcellularLocation>
    <subcellularLocation>
        <location evidence="1">Membrane</location>
        <topology evidence="1">Multi-pass membrane protein</topology>
    </subcellularLocation>
</comment>
<evidence type="ECO:0000259" key="13">
    <source>
        <dbReference type="PROSITE" id="PS50893"/>
    </source>
</evidence>
<dbReference type="InterPro" id="IPR013563">
    <property type="entry name" value="Oligopep_ABC_C"/>
</dbReference>
<proteinExistence type="inferred from homology"/>
<dbReference type="GO" id="GO:0005524">
    <property type="term" value="F:ATP binding"/>
    <property type="evidence" value="ECO:0007669"/>
    <property type="project" value="UniProtKB-KW"/>
</dbReference>
<dbReference type="Pfam" id="PF00528">
    <property type="entry name" value="BPD_transp_1"/>
    <property type="match status" value="1"/>
</dbReference>
<protein>
    <submittedName>
        <fullName evidence="15">Dipeptide/oligopeptide/nickel ABC transporter permease/ATP-binding protein</fullName>
    </submittedName>
</protein>
<feature type="region of interest" description="Disordered" evidence="12">
    <location>
        <begin position="541"/>
        <end position="567"/>
    </location>
</feature>
<dbReference type="CDD" id="cd03257">
    <property type="entry name" value="ABC_NikE_OppD_transporters"/>
    <property type="match status" value="1"/>
</dbReference>
<evidence type="ECO:0000256" key="9">
    <source>
        <dbReference type="ARBA" id="ARBA00022989"/>
    </source>
</evidence>
<evidence type="ECO:0000313" key="16">
    <source>
        <dbReference type="Proteomes" id="UP000306628"/>
    </source>
</evidence>
<feature type="transmembrane region" description="Helical" evidence="11">
    <location>
        <begin position="71"/>
        <end position="97"/>
    </location>
</feature>
<keyword evidence="16" id="KW-1185">Reference proteome</keyword>
<evidence type="ECO:0000256" key="8">
    <source>
        <dbReference type="ARBA" id="ARBA00022840"/>
    </source>
</evidence>
<evidence type="ECO:0000259" key="14">
    <source>
        <dbReference type="PROSITE" id="PS50928"/>
    </source>
</evidence>
<accession>A0A5S4G071</accession>
<comment type="caution">
    <text evidence="15">The sequence shown here is derived from an EMBL/GenBank/DDBJ whole genome shotgun (WGS) entry which is preliminary data.</text>
</comment>
<feature type="transmembrane region" description="Helical" evidence="11">
    <location>
        <begin position="190"/>
        <end position="213"/>
    </location>
</feature>
<dbReference type="SUPFAM" id="SSF52540">
    <property type="entry name" value="P-loop containing nucleoside triphosphate hydrolases"/>
    <property type="match status" value="1"/>
</dbReference>
<gene>
    <name evidence="15" type="ORF">ETD85_42710</name>
</gene>
<dbReference type="InterPro" id="IPR003439">
    <property type="entry name" value="ABC_transporter-like_ATP-bd"/>
</dbReference>
<dbReference type="Pfam" id="PF08352">
    <property type="entry name" value="oligo_HPY"/>
    <property type="match status" value="1"/>
</dbReference>
<dbReference type="SMART" id="SM00382">
    <property type="entry name" value="AAA"/>
    <property type="match status" value="1"/>
</dbReference>
<dbReference type="GO" id="GO:0015833">
    <property type="term" value="P:peptide transport"/>
    <property type="evidence" value="ECO:0007669"/>
    <property type="project" value="InterPro"/>
</dbReference>
<evidence type="ECO:0000256" key="1">
    <source>
        <dbReference type="ARBA" id="ARBA00004141"/>
    </source>
</evidence>
<feature type="transmembrane region" description="Helical" evidence="11">
    <location>
        <begin position="233"/>
        <end position="258"/>
    </location>
</feature>
<evidence type="ECO:0000256" key="3">
    <source>
        <dbReference type="ARBA" id="ARBA00005417"/>
    </source>
</evidence>
<dbReference type="InterPro" id="IPR050388">
    <property type="entry name" value="ABC_Ni/Peptide_Import"/>
</dbReference>
<reference evidence="15 16" key="1">
    <citation type="submission" date="2019-05" db="EMBL/GenBank/DDBJ databases">
        <title>Draft genome sequence of Nonomuraea zeae DSM 100528.</title>
        <authorList>
            <person name="Saricaoglu S."/>
            <person name="Isik K."/>
        </authorList>
    </citation>
    <scope>NUCLEOTIDE SEQUENCE [LARGE SCALE GENOMIC DNA]</scope>
    <source>
        <strain evidence="15 16">DSM 100528</strain>
    </source>
</reference>
<dbReference type="Gene3D" id="3.40.50.300">
    <property type="entry name" value="P-loop containing nucleotide triphosphate hydrolases"/>
    <property type="match status" value="1"/>
</dbReference>